<evidence type="ECO:0000259" key="8">
    <source>
        <dbReference type="PROSITE" id="PS51294"/>
    </source>
</evidence>
<dbReference type="InterPro" id="IPR058673">
    <property type="entry name" value="HHO5-like_N"/>
</dbReference>
<dbReference type="AlphaFoldDB" id="A0AAD4J2I2"/>
<dbReference type="EMBL" id="SDAM02000167">
    <property type="protein sequence ID" value="KAH6825931.1"/>
    <property type="molecule type" value="Genomic_DNA"/>
</dbReference>
<comment type="caution">
    <text evidence="9">The sequence shown here is derived from an EMBL/GenBank/DDBJ whole genome shotgun (WGS) entry which is preliminary data.</text>
</comment>
<accession>A0AAD4J2I2</accession>
<dbReference type="PANTHER" id="PTHR31003:SF3">
    <property type="entry name" value="HOMEODOMAIN-LIKE SUPERFAMILY PROTEIN-RELATED"/>
    <property type="match status" value="1"/>
</dbReference>
<dbReference type="PROSITE" id="PS51294">
    <property type="entry name" value="HTH_MYB"/>
    <property type="match status" value="1"/>
</dbReference>
<feature type="coiled-coil region" evidence="6">
    <location>
        <begin position="35"/>
        <end position="65"/>
    </location>
</feature>
<dbReference type="GO" id="GO:0003700">
    <property type="term" value="F:DNA-binding transcription factor activity"/>
    <property type="evidence" value="ECO:0007669"/>
    <property type="project" value="InterPro"/>
</dbReference>
<dbReference type="InterPro" id="IPR017930">
    <property type="entry name" value="Myb_dom"/>
</dbReference>
<dbReference type="PANTHER" id="PTHR31003">
    <property type="entry name" value="MYB FAMILY TRANSCRIPTION FACTOR"/>
    <property type="match status" value="1"/>
</dbReference>
<evidence type="ECO:0000256" key="4">
    <source>
        <dbReference type="ARBA" id="ARBA00023163"/>
    </source>
</evidence>
<reference evidence="9 10" key="1">
    <citation type="journal article" date="2021" name="Nat. Commun.">
        <title>Incipient diploidization of the medicinal plant Perilla within 10,000 years.</title>
        <authorList>
            <person name="Zhang Y."/>
            <person name="Shen Q."/>
            <person name="Leng L."/>
            <person name="Zhang D."/>
            <person name="Chen S."/>
            <person name="Shi Y."/>
            <person name="Ning Z."/>
            <person name="Chen S."/>
        </authorList>
    </citation>
    <scope>NUCLEOTIDE SEQUENCE [LARGE SCALE GENOMIC DNA]</scope>
    <source>
        <strain evidence="10">cv. PC099</strain>
    </source>
</reference>
<organism evidence="9 10">
    <name type="scientific">Perilla frutescens var. hirtella</name>
    <name type="common">Perilla citriodora</name>
    <name type="synonym">Perilla setoyensis</name>
    <dbReference type="NCBI Taxonomy" id="608512"/>
    <lineage>
        <taxon>Eukaryota</taxon>
        <taxon>Viridiplantae</taxon>
        <taxon>Streptophyta</taxon>
        <taxon>Embryophyta</taxon>
        <taxon>Tracheophyta</taxon>
        <taxon>Spermatophyta</taxon>
        <taxon>Magnoliopsida</taxon>
        <taxon>eudicotyledons</taxon>
        <taxon>Gunneridae</taxon>
        <taxon>Pentapetalae</taxon>
        <taxon>asterids</taxon>
        <taxon>lamiids</taxon>
        <taxon>Lamiales</taxon>
        <taxon>Lamiaceae</taxon>
        <taxon>Nepetoideae</taxon>
        <taxon>Elsholtzieae</taxon>
        <taxon>Perilla</taxon>
    </lineage>
</organism>
<dbReference type="FunFam" id="1.10.10.60:FF:000002">
    <property type="entry name" value="Myb family transcription factor"/>
    <property type="match status" value="1"/>
</dbReference>
<evidence type="ECO:0000256" key="3">
    <source>
        <dbReference type="ARBA" id="ARBA00023125"/>
    </source>
</evidence>
<keyword evidence="5" id="KW-0539">Nucleus</keyword>
<feature type="domain" description="HTH myb-type" evidence="8">
    <location>
        <begin position="256"/>
        <end position="316"/>
    </location>
</feature>
<sequence>MGSLIHPELGLDCRFSPKPCVQKPIVRFLADVSKIHSASEKIMKLNDYVNRLEDEMKKIDAFKRELPLCMLLLSDAIVAAQEELAECKKLNSEPVLEEFIPLKKICTDEKDDEVEDSKEKDISSREKKNWMSSVQLWNSDDQDSNSNTDYSRKKLSLNADSNKKKRMGEEINRSVMDDLFQNRAFLPFKGSPNFPVMVVEKEDMDELPVAGLSLCTPGIKNSREVINPIGSSYSRSGSSPATSNLQASFKAGQLQSSRKQRRCWSPELHRQFINALQHLGGPQAATPKQIREHMQVDGLTNDEVKSHLQKYRLHMRRVATNSTSQPVGLWTSQEQFGESLKQSSPEGPLQLSRCPDGIEGDALEEDEDDE</sequence>
<protein>
    <recommendedName>
        <fullName evidence="8">HTH myb-type domain-containing protein</fullName>
    </recommendedName>
</protein>
<feature type="region of interest" description="Disordered" evidence="7">
    <location>
        <begin position="333"/>
        <end position="370"/>
    </location>
</feature>
<proteinExistence type="predicted"/>
<keyword evidence="3" id="KW-0238">DNA-binding</keyword>
<dbReference type="InterPro" id="IPR009057">
    <property type="entry name" value="Homeodomain-like_sf"/>
</dbReference>
<keyword evidence="10" id="KW-1185">Reference proteome</keyword>
<comment type="subcellular location">
    <subcellularLocation>
        <location evidence="1">Nucleus</location>
    </subcellularLocation>
</comment>
<dbReference type="Proteomes" id="UP001190926">
    <property type="component" value="Unassembled WGS sequence"/>
</dbReference>
<keyword evidence="6" id="KW-0175">Coiled coil</keyword>
<dbReference type="Pfam" id="PF26575">
    <property type="entry name" value="HHO5_N"/>
    <property type="match status" value="1"/>
</dbReference>
<name>A0AAD4J2I2_PERFH</name>
<dbReference type="GO" id="GO:0005634">
    <property type="term" value="C:nucleus"/>
    <property type="evidence" value="ECO:0007669"/>
    <property type="project" value="UniProtKB-SubCell"/>
</dbReference>
<keyword evidence="2" id="KW-0805">Transcription regulation</keyword>
<dbReference type="Pfam" id="PF00249">
    <property type="entry name" value="Myb_DNA-binding"/>
    <property type="match status" value="1"/>
</dbReference>
<evidence type="ECO:0000256" key="1">
    <source>
        <dbReference type="ARBA" id="ARBA00004123"/>
    </source>
</evidence>
<dbReference type="GO" id="GO:0003677">
    <property type="term" value="F:DNA binding"/>
    <property type="evidence" value="ECO:0007669"/>
    <property type="project" value="UniProtKB-KW"/>
</dbReference>
<dbReference type="SUPFAM" id="SSF46689">
    <property type="entry name" value="Homeodomain-like"/>
    <property type="match status" value="1"/>
</dbReference>
<evidence type="ECO:0000256" key="2">
    <source>
        <dbReference type="ARBA" id="ARBA00023015"/>
    </source>
</evidence>
<dbReference type="NCBIfam" id="TIGR01557">
    <property type="entry name" value="myb_SHAQKYF"/>
    <property type="match status" value="1"/>
</dbReference>
<feature type="compositionally biased region" description="Acidic residues" evidence="7">
    <location>
        <begin position="358"/>
        <end position="370"/>
    </location>
</feature>
<feature type="region of interest" description="Disordered" evidence="7">
    <location>
        <begin position="136"/>
        <end position="166"/>
    </location>
</feature>
<dbReference type="InterPro" id="IPR006447">
    <property type="entry name" value="Myb_dom_plants"/>
</dbReference>
<evidence type="ECO:0000256" key="6">
    <source>
        <dbReference type="SAM" id="Coils"/>
    </source>
</evidence>
<evidence type="ECO:0000256" key="7">
    <source>
        <dbReference type="SAM" id="MobiDB-lite"/>
    </source>
</evidence>
<dbReference type="Gene3D" id="1.10.10.60">
    <property type="entry name" value="Homeodomain-like"/>
    <property type="match status" value="1"/>
</dbReference>
<evidence type="ECO:0000256" key="5">
    <source>
        <dbReference type="ARBA" id="ARBA00023242"/>
    </source>
</evidence>
<dbReference type="InterPro" id="IPR001005">
    <property type="entry name" value="SANT/Myb"/>
</dbReference>
<evidence type="ECO:0000313" key="10">
    <source>
        <dbReference type="Proteomes" id="UP001190926"/>
    </source>
</evidence>
<keyword evidence="4" id="KW-0804">Transcription</keyword>
<dbReference type="InterPro" id="IPR044787">
    <property type="entry name" value="HHO5-like"/>
</dbReference>
<feature type="compositionally biased region" description="Polar residues" evidence="7">
    <location>
        <begin position="333"/>
        <end position="345"/>
    </location>
</feature>
<gene>
    <name evidence="9" type="ORF">C2S53_001368</name>
</gene>
<evidence type="ECO:0000313" key="9">
    <source>
        <dbReference type="EMBL" id="KAH6825931.1"/>
    </source>
</evidence>